<evidence type="ECO:0000313" key="1">
    <source>
        <dbReference type="EMBL" id="GAG24282.1"/>
    </source>
</evidence>
<gene>
    <name evidence="1" type="ORF">S01H1_59027</name>
</gene>
<dbReference type="EMBL" id="BARS01038583">
    <property type="protein sequence ID" value="GAG24282.1"/>
    <property type="molecule type" value="Genomic_DNA"/>
</dbReference>
<evidence type="ECO:0008006" key="2">
    <source>
        <dbReference type="Google" id="ProtNLM"/>
    </source>
</evidence>
<protein>
    <recommendedName>
        <fullName evidence="2">PIN domain-containing protein</fullName>
    </recommendedName>
</protein>
<dbReference type="AlphaFoldDB" id="X0WM30"/>
<organism evidence="1">
    <name type="scientific">marine sediment metagenome</name>
    <dbReference type="NCBI Taxonomy" id="412755"/>
    <lineage>
        <taxon>unclassified sequences</taxon>
        <taxon>metagenomes</taxon>
        <taxon>ecological metagenomes</taxon>
    </lineage>
</organism>
<reference evidence="1" key="1">
    <citation type="journal article" date="2014" name="Front. Microbiol.">
        <title>High frequency of phylogenetically diverse reductive dehalogenase-homologous genes in deep subseafloor sedimentary metagenomes.</title>
        <authorList>
            <person name="Kawai M."/>
            <person name="Futagami T."/>
            <person name="Toyoda A."/>
            <person name="Takaki Y."/>
            <person name="Nishi S."/>
            <person name="Hori S."/>
            <person name="Arai W."/>
            <person name="Tsubouchi T."/>
            <person name="Morono Y."/>
            <person name="Uchiyama I."/>
            <person name="Ito T."/>
            <person name="Fujiyama A."/>
            <person name="Inagaki F."/>
            <person name="Takami H."/>
        </authorList>
    </citation>
    <scope>NUCLEOTIDE SEQUENCE</scope>
    <source>
        <strain evidence="1">Expedition CK06-06</strain>
    </source>
</reference>
<accession>X0WM30</accession>
<sequence>PGSEDFEEFPNDAALNAFDPSDRKFVAVALASGLNPPILNAVDTDWWDYHQPLQRNGIQIEFICPELMV</sequence>
<proteinExistence type="predicted"/>
<feature type="non-terminal residue" evidence="1">
    <location>
        <position position="1"/>
    </location>
</feature>
<comment type="caution">
    <text evidence="1">The sequence shown here is derived from an EMBL/GenBank/DDBJ whole genome shotgun (WGS) entry which is preliminary data.</text>
</comment>
<name>X0WM30_9ZZZZ</name>